<evidence type="ECO:0000256" key="1">
    <source>
        <dbReference type="SAM" id="Phobius"/>
    </source>
</evidence>
<keyword evidence="1" id="KW-0812">Transmembrane</keyword>
<dbReference type="KEGG" id="bgt:106078317"/>
<dbReference type="VEuPathDB" id="VectorBase:BGLAX_033266"/>
<protein>
    <submittedName>
        <fullName evidence="2">Uncharacterized protein</fullName>
    </submittedName>
</protein>
<evidence type="ECO:0000313" key="2">
    <source>
        <dbReference type="EnsemblMetazoa" id="BGLB029388-PA"/>
    </source>
</evidence>
<organism evidence="2 3">
    <name type="scientific">Biomphalaria glabrata</name>
    <name type="common">Bloodfluke planorb</name>
    <name type="synonym">Freshwater snail</name>
    <dbReference type="NCBI Taxonomy" id="6526"/>
    <lineage>
        <taxon>Eukaryota</taxon>
        <taxon>Metazoa</taxon>
        <taxon>Spiralia</taxon>
        <taxon>Lophotrochozoa</taxon>
        <taxon>Mollusca</taxon>
        <taxon>Gastropoda</taxon>
        <taxon>Heterobranchia</taxon>
        <taxon>Euthyneura</taxon>
        <taxon>Panpulmonata</taxon>
        <taxon>Hygrophila</taxon>
        <taxon>Lymnaeoidea</taxon>
        <taxon>Planorbidae</taxon>
        <taxon>Biomphalaria</taxon>
    </lineage>
</organism>
<keyword evidence="1" id="KW-0472">Membrane</keyword>
<feature type="transmembrane region" description="Helical" evidence="1">
    <location>
        <begin position="100"/>
        <end position="120"/>
    </location>
</feature>
<sequence length="142" mass="16354">MSSYDAFFKARNKGDIVRLVSKSKIELFISFPDNITTFDCIFDKYSSSSMCTVLGIATHFLWLWMFSWSAICSYHMLRVFTASTRSSIRQKNMARHLKRLAISLVCPTIMVAFTLLYSYMTSHGETLGYGRYSCYLNTTLLI</sequence>
<dbReference type="Gene3D" id="1.20.1070.10">
    <property type="entry name" value="Rhodopsin 7-helix transmembrane proteins"/>
    <property type="match status" value="1"/>
</dbReference>
<reference evidence="2" key="1">
    <citation type="submission" date="2020-05" db="UniProtKB">
        <authorList>
            <consortium name="EnsemblMetazoa"/>
        </authorList>
    </citation>
    <scope>IDENTIFICATION</scope>
    <source>
        <strain evidence="2">BB02</strain>
    </source>
</reference>
<dbReference type="EnsemblMetazoa" id="BGLB029388-RA">
    <property type="protein sequence ID" value="BGLB029388-PA"/>
    <property type="gene ID" value="BGLB029388"/>
</dbReference>
<keyword evidence="1" id="KW-1133">Transmembrane helix</keyword>
<dbReference type="PANTHER" id="PTHR45902:SF1">
    <property type="entry name" value="LATROPHILIN RECEPTOR-LIKE PROTEIN A"/>
    <property type="match status" value="1"/>
</dbReference>
<gene>
    <name evidence="2" type="primary">106078317</name>
</gene>
<dbReference type="InterPro" id="IPR053231">
    <property type="entry name" value="GPCR_LN-TM7"/>
</dbReference>
<accession>A0A2C9LBQ5</accession>
<evidence type="ECO:0000313" key="3">
    <source>
        <dbReference type="Proteomes" id="UP000076420"/>
    </source>
</evidence>
<name>A0A2C9LBQ5_BIOGL</name>
<proteinExistence type="predicted"/>
<dbReference type="AlphaFoldDB" id="A0A2C9LBQ5"/>
<dbReference type="VEuPathDB" id="VectorBase:BGLB029388"/>
<feature type="transmembrane region" description="Helical" evidence="1">
    <location>
        <begin position="60"/>
        <end position="80"/>
    </location>
</feature>
<dbReference type="Proteomes" id="UP000076420">
    <property type="component" value="Unassembled WGS sequence"/>
</dbReference>
<dbReference type="PANTHER" id="PTHR45902">
    <property type="entry name" value="LATROPHILIN RECEPTOR-LIKE PROTEIN A"/>
    <property type="match status" value="1"/>
</dbReference>